<dbReference type="PANTHER" id="PTHR43722">
    <property type="entry name" value="PROLINE IMINOPEPTIDASE"/>
    <property type="match status" value="1"/>
</dbReference>
<comment type="similarity">
    <text evidence="3 11 13">Belongs to the peptidase S33 family.</text>
</comment>
<dbReference type="PIRSF" id="PIRSF006431">
    <property type="entry name" value="Pept_S33"/>
    <property type="match status" value="1"/>
</dbReference>
<dbReference type="EMBL" id="OX458332">
    <property type="protein sequence ID" value="CAI8872430.1"/>
    <property type="molecule type" value="Genomic_DNA"/>
</dbReference>
<evidence type="ECO:0000313" key="15">
    <source>
        <dbReference type="EMBL" id="CAI8872430.1"/>
    </source>
</evidence>
<evidence type="ECO:0000313" key="16">
    <source>
        <dbReference type="Proteomes" id="UP001158598"/>
    </source>
</evidence>
<dbReference type="EC" id="3.4.11.5" evidence="4 11"/>
<feature type="active site" evidence="12">
    <location>
        <position position="264"/>
    </location>
</feature>
<evidence type="ECO:0000256" key="6">
    <source>
        <dbReference type="ARBA" id="ARBA00022438"/>
    </source>
</evidence>
<gene>
    <name evidence="15" type="primary">pip</name>
    <name evidence="15" type="ORF">MCNOR_2900</name>
</gene>
<dbReference type="InterPro" id="IPR000073">
    <property type="entry name" value="AB_hydrolase_1"/>
</dbReference>
<dbReference type="RefSeq" id="WP_017365207.1">
    <property type="nucleotide sequence ID" value="NZ_OX458332.1"/>
</dbReference>
<evidence type="ECO:0000256" key="9">
    <source>
        <dbReference type="ARBA" id="ARBA00022801"/>
    </source>
</evidence>
<dbReference type="PRINTS" id="PR00111">
    <property type="entry name" value="ABHYDROLASE"/>
</dbReference>
<evidence type="ECO:0000259" key="14">
    <source>
        <dbReference type="Pfam" id="PF00561"/>
    </source>
</evidence>
<dbReference type="GO" id="GO:0005737">
    <property type="term" value="C:cytoplasm"/>
    <property type="evidence" value="ECO:0007669"/>
    <property type="project" value="UniProtKB-SubCell"/>
</dbReference>
<dbReference type="GO" id="GO:0004177">
    <property type="term" value="F:aminopeptidase activity"/>
    <property type="evidence" value="ECO:0007669"/>
    <property type="project" value="UniProtKB-UniRule"/>
</dbReference>
<evidence type="ECO:0000256" key="1">
    <source>
        <dbReference type="ARBA" id="ARBA00001585"/>
    </source>
</evidence>
<evidence type="ECO:0000256" key="8">
    <source>
        <dbReference type="ARBA" id="ARBA00022670"/>
    </source>
</evidence>
<evidence type="ECO:0000256" key="12">
    <source>
        <dbReference type="PIRSR" id="PIRSR006431-1"/>
    </source>
</evidence>
<proteinExistence type="inferred from homology"/>
<evidence type="ECO:0000256" key="4">
    <source>
        <dbReference type="ARBA" id="ARBA00012568"/>
    </source>
</evidence>
<feature type="active site" description="Nucleophile" evidence="12">
    <location>
        <position position="110"/>
    </location>
</feature>
<evidence type="ECO:0000256" key="5">
    <source>
        <dbReference type="ARBA" id="ARBA00021843"/>
    </source>
</evidence>
<dbReference type="PANTHER" id="PTHR43722:SF1">
    <property type="entry name" value="PROLINE IMINOPEPTIDASE"/>
    <property type="match status" value="1"/>
</dbReference>
<keyword evidence="7 11" id="KW-0963">Cytoplasm</keyword>
<dbReference type="AlphaFoldDB" id="A0AA35USE6"/>
<dbReference type="InterPro" id="IPR002410">
    <property type="entry name" value="Peptidase_S33"/>
</dbReference>
<keyword evidence="9 11" id="KW-0378">Hydrolase</keyword>
<keyword evidence="6 11" id="KW-0031">Aminopeptidase</keyword>
<evidence type="ECO:0000256" key="7">
    <source>
        <dbReference type="ARBA" id="ARBA00022490"/>
    </source>
</evidence>
<keyword evidence="8 11" id="KW-0645">Protease</keyword>
<dbReference type="Gene3D" id="3.40.50.1820">
    <property type="entry name" value="alpha/beta hydrolase"/>
    <property type="match status" value="1"/>
</dbReference>
<organism evidence="15 16">
    <name type="scientific">Methylococcus capsulatus</name>
    <dbReference type="NCBI Taxonomy" id="414"/>
    <lineage>
        <taxon>Bacteria</taxon>
        <taxon>Pseudomonadati</taxon>
        <taxon>Pseudomonadota</taxon>
        <taxon>Gammaproteobacteria</taxon>
        <taxon>Methylococcales</taxon>
        <taxon>Methylococcaceae</taxon>
        <taxon>Methylococcus</taxon>
    </lineage>
</organism>
<evidence type="ECO:0000256" key="2">
    <source>
        <dbReference type="ARBA" id="ARBA00004496"/>
    </source>
</evidence>
<comment type="catalytic activity">
    <reaction evidence="1 11 13">
        <text>Release of N-terminal proline from a peptide.</text>
        <dbReference type="EC" id="3.4.11.5"/>
    </reaction>
</comment>
<evidence type="ECO:0000256" key="10">
    <source>
        <dbReference type="ARBA" id="ARBA00029605"/>
    </source>
</evidence>
<dbReference type="GO" id="GO:0006508">
    <property type="term" value="P:proteolysis"/>
    <property type="evidence" value="ECO:0007669"/>
    <property type="project" value="UniProtKB-KW"/>
</dbReference>
<dbReference type="InterPro" id="IPR029058">
    <property type="entry name" value="AB_hydrolase_fold"/>
</dbReference>
<dbReference type="SUPFAM" id="SSF53474">
    <property type="entry name" value="alpha/beta-Hydrolases"/>
    <property type="match status" value="1"/>
</dbReference>
<evidence type="ECO:0000256" key="13">
    <source>
        <dbReference type="RuleBase" id="RU003421"/>
    </source>
</evidence>
<dbReference type="InterPro" id="IPR005944">
    <property type="entry name" value="Pro_iminopeptidase"/>
</dbReference>
<comment type="subcellular location">
    <subcellularLocation>
        <location evidence="2 11">Cytoplasm</location>
    </subcellularLocation>
</comment>
<feature type="domain" description="AB hydrolase-1" evidence="14">
    <location>
        <begin position="38"/>
        <end position="297"/>
    </location>
</feature>
<dbReference type="NCBIfam" id="TIGR01249">
    <property type="entry name" value="pro_imino_pep_1"/>
    <property type="match status" value="1"/>
</dbReference>
<reference evidence="15" key="1">
    <citation type="submission" date="2023-03" db="EMBL/GenBank/DDBJ databases">
        <authorList>
            <person name="Pearce D."/>
        </authorList>
    </citation>
    <scope>NUCLEOTIDE SEQUENCE</scope>
    <source>
        <strain evidence="15">Mc</strain>
    </source>
</reference>
<dbReference type="Pfam" id="PF00561">
    <property type="entry name" value="Abhydrolase_1"/>
    <property type="match status" value="1"/>
</dbReference>
<protein>
    <recommendedName>
        <fullName evidence="5 11">Proline iminopeptidase</fullName>
        <shortName evidence="11">PIP</shortName>
        <ecNumber evidence="4 11">3.4.11.5</ecNumber>
    </recommendedName>
    <alternativeName>
        <fullName evidence="10 11">Prolyl aminopeptidase</fullName>
    </alternativeName>
</protein>
<dbReference type="Proteomes" id="UP001158598">
    <property type="component" value="Chromosome"/>
</dbReference>
<name>A0AA35USE6_METCP</name>
<sequence>MKPLYPPLEPYVFHRFGVGGGHEIYVEECGNPEGIPAVFLHGGPGSGCRHHHRSFFDPERYRAILVDQRGCGRSTPHGALRNNTTRHLIDDLESIRGRLNIPKWLLFGGSWGAALALLYAQAFPERVSGLILRGSFLARKRDVDWFVRDGASRFHPEAWQRFSDNFDARERADPVRAIHRRIKGADELEQRRMAKEWWLWSSRVTLGSGFNPADDDPLPPGALAQCRIELHYAAARYFIREGQILEDCPKIAHLPAIIVHGRKDLVCPPEAAWLLHRALPRSELTILPNAGHLAQGEEMTDALVRALDGMAERLGS</sequence>
<feature type="active site" description="Proton donor" evidence="12">
    <location>
        <position position="292"/>
    </location>
</feature>
<evidence type="ECO:0000256" key="3">
    <source>
        <dbReference type="ARBA" id="ARBA00010088"/>
    </source>
</evidence>
<evidence type="ECO:0000256" key="11">
    <source>
        <dbReference type="PIRNR" id="PIRNR006431"/>
    </source>
</evidence>
<dbReference type="PRINTS" id="PR00793">
    <property type="entry name" value="PROAMNOPTASE"/>
</dbReference>
<accession>A0AA35USE6</accession>